<gene>
    <name evidence="6" type="ORF">Goklo_019454</name>
</gene>
<evidence type="ECO:0000256" key="2">
    <source>
        <dbReference type="ARBA" id="ARBA00023027"/>
    </source>
</evidence>
<dbReference type="EMBL" id="JABFAB010000007">
    <property type="protein sequence ID" value="MBA0652178.1"/>
    <property type="molecule type" value="Genomic_DNA"/>
</dbReference>
<dbReference type="InterPro" id="IPR015955">
    <property type="entry name" value="Lactate_DH/Glyco_Ohase_4_C"/>
</dbReference>
<dbReference type="GO" id="GO:0005739">
    <property type="term" value="C:mitochondrion"/>
    <property type="evidence" value="ECO:0007669"/>
    <property type="project" value="TreeGrafter"/>
</dbReference>
<reference evidence="6 7" key="1">
    <citation type="journal article" date="2019" name="Genome Biol. Evol.">
        <title>Insights into the evolution of the New World diploid cottons (Gossypium, subgenus Houzingenia) based on genome sequencing.</title>
        <authorList>
            <person name="Grover C.E."/>
            <person name="Arick M.A. 2nd"/>
            <person name="Thrash A."/>
            <person name="Conover J.L."/>
            <person name="Sanders W.S."/>
            <person name="Peterson D.G."/>
            <person name="Frelichowski J.E."/>
            <person name="Scheffler J.A."/>
            <person name="Scheffler B.E."/>
            <person name="Wendel J.F."/>
        </authorList>
    </citation>
    <scope>NUCLEOTIDE SEQUENCE [LARGE SCALE GENOMIC DNA]</scope>
    <source>
        <strain evidence="6">57</strain>
        <tissue evidence="6">Leaf</tissue>
    </source>
</reference>
<dbReference type="GO" id="GO:0030060">
    <property type="term" value="F:L-malate dehydrogenase (NAD+) activity"/>
    <property type="evidence" value="ECO:0007669"/>
    <property type="project" value="TreeGrafter"/>
</dbReference>
<sequence length="125" mass="13668">MRTPDNVSNMGLFNFLLGGHAGITILPLLSKTKPTVSFTDEELEQLIVWIQNGGTEAVEAKAEKEVSAQLVETNPPTEDMNPETQVPPSLIFDDSSDAEVAYNDSSKSKRQREEDGGESDEVSKK</sequence>
<keyword evidence="4" id="KW-0472">Membrane</keyword>
<protein>
    <recommendedName>
        <fullName evidence="5">Lactate/malate dehydrogenase C-terminal domain-containing protein</fullName>
    </recommendedName>
</protein>
<proteinExistence type="predicted"/>
<organism evidence="6 7">
    <name type="scientific">Gossypium klotzschianum</name>
    <dbReference type="NCBI Taxonomy" id="34286"/>
    <lineage>
        <taxon>Eukaryota</taxon>
        <taxon>Viridiplantae</taxon>
        <taxon>Streptophyta</taxon>
        <taxon>Embryophyta</taxon>
        <taxon>Tracheophyta</taxon>
        <taxon>Spermatophyta</taxon>
        <taxon>Magnoliopsida</taxon>
        <taxon>eudicotyledons</taxon>
        <taxon>Gunneridae</taxon>
        <taxon>Pentapetalae</taxon>
        <taxon>rosids</taxon>
        <taxon>malvids</taxon>
        <taxon>Malvales</taxon>
        <taxon>Malvaceae</taxon>
        <taxon>Malvoideae</taxon>
        <taxon>Gossypium</taxon>
    </lineage>
</organism>
<evidence type="ECO:0000313" key="7">
    <source>
        <dbReference type="Proteomes" id="UP000593573"/>
    </source>
</evidence>
<feature type="compositionally biased region" description="Acidic residues" evidence="3">
    <location>
        <begin position="115"/>
        <end position="125"/>
    </location>
</feature>
<keyword evidence="7" id="KW-1185">Reference proteome</keyword>
<evidence type="ECO:0000256" key="4">
    <source>
        <dbReference type="SAM" id="Phobius"/>
    </source>
</evidence>
<dbReference type="PANTHER" id="PTHR11540:SF16">
    <property type="entry name" value="MALATE DEHYDROGENASE, MITOCHONDRIAL"/>
    <property type="match status" value="1"/>
</dbReference>
<dbReference type="Proteomes" id="UP000593573">
    <property type="component" value="Unassembled WGS sequence"/>
</dbReference>
<dbReference type="SUPFAM" id="SSF56327">
    <property type="entry name" value="LDH C-terminal domain-like"/>
    <property type="match status" value="1"/>
</dbReference>
<feature type="region of interest" description="Disordered" evidence="3">
    <location>
        <begin position="66"/>
        <end position="125"/>
    </location>
</feature>
<dbReference type="AlphaFoldDB" id="A0A7J8UNS5"/>
<keyword evidence="4" id="KW-1133">Transmembrane helix</keyword>
<accession>A0A7J8UNS5</accession>
<feature type="domain" description="Lactate/malate dehydrogenase C-terminal" evidence="5">
    <location>
        <begin position="17"/>
        <end position="68"/>
    </location>
</feature>
<dbReference type="InterPro" id="IPR022383">
    <property type="entry name" value="Lactate/malate_DH_C"/>
</dbReference>
<comment type="caution">
    <text evidence="6">The sequence shown here is derived from an EMBL/GenBank/DDBJ whole genome shotgun (WGS) entry which is preliminary data.</text>
</comment>
<feature type="compositionally biased region" description="Polar residues" evidence="3">
    <location>
        <begin position="70"/>
        <end position="87"/>
    </location>
</feature>
<evidence type="ECO:0000259" key="5">
    <source>
        <dbReference type="Pfam" id="PF02866"/>
    </source>
</evidence>
<evidence type="ECO:0000313" key="6">
    <source>
        <dbReference type="EMBL" id="MBA0652178.1"/>
    </source>
</evidence>
<evidence type="ECO:0000256" key="3">
    <source>
        <dbReference type="SAM" id="MobiDB-lite"/>
    </source>
</evidence>
<dbReference type="OrthoDB" id="409625at2759"/>
<dbReference type="Pfam" id="PF02866">
    <property type="entry name" value="Ldh_1_C"/>
    <property type="match status" value="1"/>
</dbReference>
<dbReference type="Gene3D" id="3.90.110.10">
    <property type="entry name" value="Lactate dehydrogenase/glycoside hydrolase, family 4, C-terminal"/>
    <property type="match status" value="1"/>
</dbReference>
<dbReference type="PANTHER" id="PTHR11540">
    <property type="entry name" value="MALATE AND LACTATE DEHYDROGENASE"/>
    <property type="match status" value="1"/>
</dbReference>
<keyword evidence="2" id="KW-0520">NAD</keyword>
<evidence type="ECO:0000256" key="1">
    <source>
        <dbReference type="ARBA" id="ARBA00023002"/>
    </source>
</evidence>
<keyword evidence="1" id="KW-0560">Oxidoreductase</keyword>
<name>A0A7J8UNS5_9ROSI</name>
<feature type="transmembrane region" description="Helical" evidence="4">
    <location>
        <begin position="12"/>
        <end position="29"/>
    </location>
</feature>
<keyword evidence="4" id="KW-0812">Transmembrane</keyword>